<dbReference type="AlphaFoldDB" id="A0A345ULC7"/>
<dbReference type="KEGG" id="cprv:CYPRO_2029"/>
<gene>
    <name evidence="2" type="ORF">CYPRO_2029</name>
</gene>
<accession>A0A345ULC7</accession>
<evidence type="ECO:0000313" key="3">
    <source>
        <dbReference type="Proteomes" id="UP000254808"/>
    </source>
</evidence>
<keyword evidence="3" id="KW-1185">Reference proteome</keyword>
<evidence type="ECO:0000256" key="1">
    <source>
        <dbReference type="SAM" id="MobiDB-lite"/>
    </source>
</evidence>
<protein>
    <submittedName>
        <fullName evidence="2">Uncharacterized protein</fullName>
    </submittedName>
</protein>
<sequence length="38" mass="4256">MVSGRGVTTTIPEFTSLRHGKNAHRDQGKIMYQDPTKP</sequence>
<organism evidence="2 3">
    <name type="scientific">Cyclonatronum proteinivorum</name>
    <dbReference type="NCBI Taxonomy" id="1457365"/>
    <lineage>
        <taxon>Bacteria</taxon>
        <taxon>Pseudomonadati</taxon>
        <taxon>Balneolota</taxon>
        <taxon>Balneolia</taxon>
        <taxon>Balneolales</taxon>
        <taxon>Cyclonatronaceae</taxon>
        <taxon>Cyclonatronum</taxon>
    </lineage>
</organism>
<dbReference type="EMBL" id="CP027806">
    <property type="protein sequence ID" value="AXJ01279.1"/>
    <property type="molecule type" value="Genomic_DNA"/>
</dbReference>
<evidence type="ECO:0000313" key="2">
    <source>
        <dbReference type="EMBL" id="AXJ01279.1"/>
    </source>
</evidence>
<reference evidence="2 3" key="1">
    <citation type="submission" date="2018-03" db="EMBL/GenBank/DDBJ databases">
        <title>Phenotypic and genomic properties of Cyclonatronum proteinivorum gen. nov., sp. nov., a haloalkaliphilic bacteroidete from soda lakes possessing Na+-translocating rhodopsin.</title>
        <authorList>
            <person name="Toshchakov S.V."/>
            <person name="Korzhenkov A."/>
            <person name="Samarov N.I."/>
            <person name="Kublanov I.V."/>
            <person name="Muntyan M.S."/>
            <person name="Sorokin D.Y."/>
        </authorList>
    </citation>
    <scope>NUCLEOTIDE SEQUENCE [LARGE SCALE GENOMIC DNA]</scope>
    <source>
        <strain evidence="2 3">Omega</strain>
    </source>
</reference>
<feature type="compositionally biased region" description="Polar residues" evidence="1">
    <location>
        <begin position="1"/>
        <end position="13"/>
    </location>
</feature>
<name>A0A345ULC7_9BACT</name>
<proteinExistence type="predicted"/>
<feature type="region of interest" description="Disordered" evidence="1">
    <location>
        <begin position="1"/>
        <end position="38"/>
    </location>
</feature>
<dbReference type="Proteomes" id="UP000254808">
    <property type="component" value="Chromosome"/>
</dbReference>